<name>A0A1Y1V8T5_9FUNG</name>
<gene>
    <name evidence="1" type="ORF">BCR36DRAFT_583563</name>
</gene>
<accession>A0A1Y1V8T5</accession>
<proteinExistence type="predicted"/>
<keyword evidence="2" id="KW-1185">Reference proteome</keyword>
<reference evidence="1 2" key="1">
    <citation type="submission" date="2016-08" db="EMBL/GenBank/DDBJ databases">
        <title>Genomes of anaerobic fungi encode conserved fungal cellulosomes for biomass hydrolysis.</title>
        <authorList>
            <consortium name="DOE Joint Genome Institute"/>
            <person name="Haitjema C.H."/>
            <person name="Gilmore S.P."/>
            <person name="Henske J.K."/>
            <person name="Solomon K.V."/>
            <person name="De Groot R."/>
            <person name="Kuo A."/>
            <person name="Mondo S.J."/>
            <person name="Salamov A.A."/>
            <person name="Labutti K."/>
            <person name="Zhao Z."/>
            <person name="Chiniquy J."/>
            <person name="Barry K."/>
            <person name="Brewer H.M."/>
            <person name="Purvine S.O."/>
            <person name="Wright A.T."/>
            <person name="Boxma B."/>
            <person name="Van Alen T."/>
            <person name="Hackstein J.H."/>
            <person name="Baker S.E."/>
            <person name="Grigoriev I.V."/>
            <person name="O'Malley M.A."/>
        </authorList>
    </citation>
    <scope>NUCLEOTIDE SEQUENCE [LARGE SCALE GENOMIC DNA]</scope>
    <source>
        <strain evidence="2">finn</strain>
    </source>
</reference>
<organism evidence="1 2">
    <name type="scientific">Piromyces finnis</name>
    <dbReference type="NCBI Taxonomy" id="1754191"/>
    <lineage>
        <taxon>Eukaryota</taxon>
        <taxon>Fungi</taxon>
        <taxon>Fungi incertae sedis</taxon>
        <taxon>Chytridiomycota</taxon>
        <taxon>Chytridiomycota incertae sedis</taxon>
        <taxon>Neocallimastigomycetes</taxon>
        <taxon>Neocallimastigales</taxon>
        <taxon>Neocallimastigaceae</taxon>
        <taxon>Piromyces</taxon>
    </lineage>
</organism>
<dbReference type="EMBL" id="MCFH01000022">
    <property type="protein sequence ID" value="ORX49956.1"/>
    <property type="molecule type" value="Genomic_DNA"/>
</dbReference>
<feature type="non-terminal residue" evidence="1">
    <location>
        <position position="74"/>
    </location>
</feature>
<comment type="caution">
    <text evidence="1">The sequence shown here is derived from an EMBL/GenBank/DDBJ whole genome shotgun (WGS) entry which is preliminary data.</text>
</comment>
<sequence length="74" mass="9108">MADQSELDKFFEESPLFEEDRKREQEELKLLEKMLHNDNILDKSLRCKRCLNNNIDMRRIQLRRTDEEATLVYY</sequence>
<dbReference type="Proteomes" id="UP000193719">
    <property type="component" value="Unassembled WGS sequence"/>
</dbReference>
<dbReference type="OrthoDB" id="10469523at2759"/>
<evidence type="ECO:0000313" key="1">
    <source>
        <dbReference type="EMBL" id="ORX49956.1"/>
    </source>
</evidence>
<evidence type="ECO:0000313" key="2">
    <source>
        <dbReference type="Proteomes" id="UP000193719"/>
    </source>
</evidence>
<dbReference type="AlphaFoldDB" id="A0A1Y1V8T5"/>
<protein>
    <submittedName>
        <fullName evidence="1">Uncharacterized protein</fullName>
    </submittedName>
</protein>
<reference evidence="1 2" key="2">
    <citation type="submission" date="2016-08" db="EMBL/GenBank/DDBJ databases">
        <title>Pervasive Adenine N6-methylation of Active Genes in Fungi.</title>
        <authorList>
            <consortium name="DOE Joint Genome Institute"/>
            <person name="Mondo S.J."/>
            <person name="Dannebaum R.O."/>
            <person name="Kuo R.C."/>
            <person name="Labutti K."/>
            <person name="Haridas S."/>
            <person name="Kuo A."/>
            <person name="Salamov A."/>
            <person name="Ahrendt S.R."/>
            <person name="Lipzen A."/>
            <person name="Sullivan W."/>
            <person name="Andreopoulos W.B."/>
            <person name="Clum A."/>
            <person name="Lindquist E."/>
            <person name="Daum C."/>
            <person name="Ramamoorthy G.K."/>
            <person name="Gryganskyi A."/>
            <person name="Culley D."/>
            <person name="Magnuson J.K."/>
            <person name="James T.Y."/>
            <person name="O'Malley M.A."/>
            <person name="Stajich J.E."/>
            <person name="Spatafora J.W."/>
            <person name="Visel A."/>
            <person name="Grigoriev I.V."/>
        </authorList>
    </citation>
    <scope>NUCLEOTIDE SEQUENCE [LARGE SCALE GENOMIC DNA]</scope>
    <source>
        <strain evidence="2">finn</strain>
    </source>
</reference>